<keyword evidence="3" id="KW-0813">Transport</keyword>
<evidence type="ECO:0000313" key="15">
    <source>
        <dbReference type="EMBL" id="GJE60629.1"/>
    </source>
</evidence>
<keyword evidence="7" id="KW-0479">Metal-binding</keyword>
<keyword evidence="6 13" id="KW-0812">Transmembrane</keyword>
<feature type="transmembrane region" description="Helical" evidence="13">
    <location>
        <begin position="69"/>
        <end position="101"/>
    </location>
</feature>
<evidence type="ECO:0000259" key="14">
    <source>
        <dbReference type="Pfam" id="PF01292"/>
    </source>
</evidence>
<accession>A0ABQ4TZF9</accession>
<keyword evidence="5" id="KW-0349">Heme</keyword>
<evidence type="ECO:0000256" key="5">
    <source>
        <dbReference type="ARBA" id="ARBA00022617"/>
    </source>
</evidence>
<evidence type="ECO:0000313" key="16">
    <source>
        <dbReference type="Proteomes" id="UP001055057"/>
    </source>
</evidence>
<gene>
    <name evidence="15" type="primary">yodB_2</name>
    <name evidence="15" type="ORF">MPOCJGCO_2743</name>
</gene>
<reference evidence="15" key="2">
    <citation type="submission" date="2021-08" db="EMBL/GenBank/DDBJ databases">
        <authorList>
            <person name="Tani A."/>
            <person name="Ola A."/>
            <person name="Ogura Y."/>
            <person name="Katsura K."/>
            <person name="Hayashi T."/>
        </authorList>
    </citation>
    <scope>NUCLEOTIDE SEQUENCE</scope>
    <source>
        <strain evidence="15">DSM 23632</strain>
    </source>
</reference>
<dbReference type="PANTHER" id="PTHR30529">
    <property type="entry name" value="CYTOCHROME B561"/>
    <property type="match status" value="1"/>
</dbReference>
<organism evidence="15 16">
    <name type="scientific">Methylobacterium trifolii</name>
    <dbReference type="NCBI Taxonomy" id="1003092"/>
    <lineage>
        <taxon>Bacteria</taxon>
        <taxon>Pseudomonadati</taxon>
        <taxon>Pseudomonadota</taxon>
        <taxon>Alphaproteobacteria</taxon>
        <taxon>Hyphomicrobiales</taxon>
        <taxon>Methylobacteriaceae</taxon>
        <taxon>Methylobacterium</taxon>
    </lineage>
</organism>
<feature type="transmembrane region" description="Helical" evidence="13">
    <location>
        <begin position="25"/>
        <end position="42"/>
    </location>
</feature>
<evidence type="ECO:0000256" key="8">
    <source>
        <dbReference type="ARBA" id="ARBA00022982"/>
    </source>
</evidence>
<reference evidence="15" key="1">
    <citation type="journal article" date="2021" name="Front. Microbiol.">
        <title>Comprehensive Comparative Genomics and Phenotyping of Methylobacterium Species.</title>
        <authorList>
            <person name="Alessa O."/>
            <person name="Ogura Y."/>
            <person name="Fujitani Y."/>
            <person name="Takami H."/>
            <person name="Hayashi T."/>
            <person name="Sahin N."/>
            <person name="Tani A."/>
        </authorList>
    </citation>
    <scope>NUCLEOTIDE SEQUENCE</scope>
    <source>
        <strain evidence="15">DSM 23632</strain>
    </source>
</reference>
<dbReference type="EMBL" id="BPRB01000150">
    <property type="protein sequence ID" value="GJE60629.1"/>
    <property type="molecule type" value="Genomic_DNA"/>
</dbReference>
<name>A0ABQ4TZF9_9HYPH</name>
<keyword evidence="11 13" id="KW-0472">Membrane</keyword>
<dbReference type="Proteomes" id="UP001055057">
    <property type="component" value="Unassembled WGS sequence"/>
</dbReference>
<keyword evidence="9 13" id="KW-1133">Transmembrane helix</keyword>
<keyword evidence="10" id="KW-0408">Iron</keyword>
<feature type="transmembrane region" description="Helical" evidence="13">
    <location>
        <begin position="121"/>
        <end position="143"/>
    </location>
</feature>
<comment type="caution">
    <text evidence="15">The sequence shown here is derived from an EMBL/GenBank/DDBJ whole genome shotgun (WGS) entry which is preliminary data.</text>
</comment>
<evidence type="ECO:0000256" key="11">
    <source>
        <dbReference type="ARBA" id="ARBA00023136"/>
    </source>
</evidence>
<evidence type="ECO:0000256" key="9">
    <source>
        <dbReference type="ARBA" id="ARBA00022989"/>
    </source>
</evidence>
<comment type="similarity">
    <text evidence="12">Belongs to the cytochrome b561 family.</text>
</comment>
<proteinExistence type="inferred from homology"/>
<evidence type="ECO:0000256" key="7">
    <source>
        <dbReference type="ARBA" id="ARBA00022723"/>
    </source>
</evidence>
<keyword evidence="4" id="KW-1003">Cell membrane</keyword>
<evidence type="ECO:0000256" key="3">
    <source>
        <dbReference type="ARBA" id="ARBA00022448"/>
    </source>
</evidence>
<dbReference type="Pfam" id="PF01292">
    <property type="entry name" value="Ni_hydr_CYTB"/>
    <property type="match status" value="1"/>
</dbReference>
<comment type="subcellular location">
    <subcellularLocation>
        <location evidence="2">Cell membrane</location>
        <topology evidence="2">Multi-pass membrane protein</topology>
    </subcellularLocation>
</comment>
<evidence type="ECO:0000256" key="2">
    <source>
        <dbReference type="ARBA" id="ARBA00004651"/>
    </source>
</evidence>
<keyword evidence="16" id="KW-1185">Reference proteome</keyword>
<dbReference type="SUPFAM" id="SSF81342">
    <property type="entry name" value="Transmembrane di-heme cytochromes"/>
    <property type="match status" value="1"/>
</dbReference>
<feature type="domain" description="Cytochrome b561 bacterial/Ni-hydrogenase" evidence="14">
    <location>
        <begin position="2"/>
        <end position="152"/>
    </location>
</feature>
<evidence type="ECO:0000256" key="4">
    <source>
        <dbReference type="ARBA" id="ARBA00022475"/>
    </source>
</evidence>
<sequence length="162" mass="17481">MVLAMLFIGVAMVTSVAHYHALVALHRPLGIGILILAVLRMINRWRSLPPELPSDLPGWQRQAAHASHILLYGLMLALPLVGWAMLSAAGYPIGIAGSVVLPPILPRDPALYTWLRPLHTVLAYTLFGIILAHLGAALMHGLIRRDGVLGSMALRLTASKTP</sequence>
<protein>
    <submittedName>
        <fullName evidence="15">Cytochrome b561</fullName>
    </submittedName>
</protein>
<dbReference type="PANTHER" id="PTHR30529:SF6">
    <property type="entry name" value="BLL0291 PROTEIN"/>
    <property type="match status" value="1"/>
</dbReference>
<evidence type="ECO:0000256" key="13">
    <source>
        <dbReference type="SAM" id="Phobius"/>
    </source>
</evidence>
<dbReference type="InterPro" id="IPR016174">
    <property type="entry name" value="Di-haem_cyt_TM"/>
</dbReference>
<evidence type="ECO:0000256" key="12">
    <source>
        <dbReference type="ARBA" id="ARBA00037975"/>
    </source>
</evidence>
<comment type="cofactor">
    <cofactor evidence="1">
        <name>heme b</name>
        <dbReference type="ChEBI" id="CHEBI:60344"/>
    </cofactor>
</comment>
<dbReference type="InterPro" id="IPR052168">
    <property type="entry name" value="Cytochrome_b561_oxidase"/>
</dbReference>
<keyword evidence="8" id="KW-0249">Electron transport</keyword>
<evidence type="ECO:0000256" key="1">
    <source>
        <dbReference type="ARBA" id="ARBA00001970"/>
    </source>
</evidence>
<evidence type="ECO:0000256" key="10">
    <source>
        <dbReference type="ARBA" id="ARBA00023004"/>
    </source>
</evidence>
<evidence type="ECO:0000256" key="6">
    <source>
        <dbReference type="ARBA" id="ARBA00022692"/>
    </source>
</evidence>
<dbReference type="InterPro" id="IPR011577">
    <property type="entry name" value="Cyt_b561_bac/Ni-Hgenase"/>
</dbReference>